<accession>A0A5E4WGQ1</accession>
<reference evidence="2 3" key="1">
    <citation type="submission" date="2019-08" db="EMBL/GenBank/DDBJ databases">
        <authorList>
            <person name="Peeters C."/>
        </authorList>
    </citation>
    <scope>NUCLEOTIDE SEQUENCE [LARGE SCALE GENOMIC DNA]</scope>
    <source>
        <strain evidence="2 3">LMG 31114</strain>
    </source>
</reference>
<evidence type="ECO:0000313" key="2">
    <source>
        <dbReference type="EMBL" id="VVE23798.1"/>
    </source>
</evidence>
<protein>
    <submittedName>
        <fullName evidence="2">Transcription factor</fullName>
    </submittedName>
</protein>
<dbReference type="SUPFAM" id="SSF47413">
    <property type="entry name" value="lambda repressor-like DNA-binding domains"/>
    <property type="match status" value="1"/>
</dbReference>
<name>A0A5E4WGQ1_9BURK</name>
<dbReference type="GO" id="GO:0003677">
    <property type="term" value="F:DNA binding"/>
    <property type="evidence" value="ECO:0007669"/>
    <property type="project" value="InterPro"/>
</dbReference>
<evidence type="ECO:0000313" key="3">
    <source>
        <dbReference type="Proteomes" id="UP000366945"/>
    </source>
</evidence>
<dbReference type="InterPro" id="IPR001387">
    <property type="entry name" value="Cro/C1-type_HTH"/>
</dbReference>
<dbReference type="SMART" id="SM00530">
    <property type="entry name" value="HTH_XRE"/>
    <property type="match status" value="1"/>
</dbReference>
<feature type="domain" description="HTH cro/C1-type" evidence="1">
    <location>
        <begin position="30"/>
        <end position="61"/>
    </location>
</feature>
<evidence type="ECO:0000259" key="1">
    <source>
        <dbReference type="PROSITE" id="PS50943"/>
    </source>
</evidence>
<dbReference type="PROSITE" id="PS50943">
    <property type="entry name" value="HTH_CROC1"/>
    <property type="match status" value="1"/>
</dbReference>
<organism evidence="2 3">
    <name type="scientific">Pandoraea pneumonica</name>
    <dbReference type="NCBI Taxonomy" id="2508299"/>
    <lineage>
        <taxon>Bacteria</taxon>
        <taxon>Pseudomonadati</taxon>
        <taxon>Pseudomonadota</taxon>
        <taxon>Betaproteobacteria</taxon>
        <taxon>Burkholderiales</taxon>
        <taxon>Burkholderiaceae</taxon>
        <taxon>Pandoraea</taxon>
    </lineage>
</organism>
<dbReference type="Pfam" id="PF13560">
    <property type="entry name" value="HTH_31"/>
    <property type="match status" value="1"/>
</dbReference>
<sequence>MCDFTIMKISQSDSISSTLQAEAAQLGQLLARLRKARQLKQTDVAARAGLSRNTIYRLEHGDPGLAFGQILRYLDAVAPGATLKDLYAESDPALAALTLREQTRRVRDLSSADLEALDF</sequence>
<dbReference type="AlphaFoldDB" id="A0A5E4WGQ1"/>
<dbReference type="EMBL" id="CABPSK010000003">
    <property type="protein sequence ID" value="VVE23798.1"/>
    <property type="molecule type" value="Genomic_DNA"/>
</dbReference>
<gene>
    <name evidence="2" type="ORF">PPN31114_03279</name>
</gene>
<keyword evidence="3" id="KW-1185">Reference proteome</keyword>
<dbReference type="Proteomes" id="UP000366945">
    <property type="component" value="Unassembled WGS sequence"/>
</dbReference>
<dbReference type="InterPro" id="IPR010982">
    <property type="entry name" value="Lambda_DNA-bd_dom_sf"/>
</dbReference>
<dbReference type="CDD" id="cd00093">
    <property type="entry name" value="HTH_XRE"/>
    <property type="match status" value="1"/>
</dbReference>
<proteinExistence type="predicted"/>
<dbReference type="Gene3D" id="1.10.260.40">
    <property type="entry name" value="lambda repressor-like DNA-binding domains"/>
    <property type="match status" value="1"/>
</dbReference>